<name>A0A2P5EQU4_TREOI</name>
<organism evidence="2 3">
    <name type="scientific">Trema orientale</name>
    <name type="common">Charcoal tree</name>
    <name type="synonym">Celtis orientalis</name>
    <dbReference type="NCBI Taxonomy" id="63057"/>
    <lineage>
        <taxon>Eukaryota</taxon>
        <taxon>Viridiplantae</taxon>
        <taxon>Streptophyta</taxon>
        <taxon>Embryophyta</taxon>
        <taxon>Tracheophyta</taxon>
        <taxon>Spermatophyta</taxon>
        <taxon>Magnoliopsida</taxon>
        <taxon>eudicotyledons</taxon>
        <taxon>Gunneridae</taxon>
        <taxon>Pentapetalae</taxon>
        <taxon>rosids</taxon>
        <taxon>fabids</taxon>
        <taxon>Rosales</taxon>
        <taxon>Cannabaceae</taxon>
        <taxon>Trema</taxon>
    </lineage>
</organism>
<sequence length="164" mass="18969">MAENAIVSRVLYCRIRGDNVEFENYEEWRIQVKTYLLGQGLCDVIVKAKAKGSKGLNNYNNKAIWKKKNAAALHAIQICCGSVAFSLIKNITSSKTAWATLARKYKEQQQNSRKQDNQEEKKEIEEGFQSQGIYYTYIYIYIVSIYLFSVQMEKYICFISLTKS</sequence>
<keyword evidence="1" id="KW-1133">Transmembrane helix</keyword>
<comment type="caution">
    <text evidence="2">The sequence shown here is derived from an EMBL/GenBank/DDBJ whole genome shotgun (WGS) entry which is preliminary data.</text>
</comment>
<proteinExistence type="predicted"/>
<dbReference type="OrthoDB" id="8063676at2759"/>
<keyword evidence="1" id="KW-0472">Membrane</keyword>
<evidence type="ECO:0000313" key="3">
    <source>
        <dbReference type="Proteomes" id="UP000237000"/>
    </source>
</evidence>
<keyword evidence="1" id="KW-0812">Transmembrane</keyword>
<reference evidence="3" key="1">
    <citation type="submission" date="2016-06" db="EMBL/GenBank/DDBJ databases">
        <title>Parallel loss of symbiosis genes in relatives of nitrogen-fixing non-legume Parasponia.</title>
        <authorList>
            <person name="Van Velzen R."/>
            <person name="Holmer R."/>
            <person name="Bu F."/>
            <person name="Rutten L."/>
            <person name="Van Zeijl A."/>
            <person name="Liu W."/>
            <person name="Santuari L."/>
            <person name="Cao Q."/>
            <person name="Sharma T."/>
            <person name="Shen D."/>
            <person name="Roswanjaya Y."/>
            <person name="Wardhani T."/>
            <person name="Kalhor M.S."/>
            <person name="Jansen J."/>
            <person name="Van den Hoogen J."/>
            <person name="Gungor B."/>
            <person name="Hartog M."/>
            <person name="Hontelez J."/>
            <person name="Verver J."/>
            <person name="Yang W.-C."/>
            <person name="Schijlen E."/>
            <person name="Repin R."/>
            <person name="Schilthuizen M."/>
            <person name="Schranz E."/>
            <person name="Heidstra R."/>
            <person name="Miyata K."/>
            <person name="Fedorova E."/>
            <person name="Kohlen W."/>
            <person name="Bisseling T."/>
            <person name="Smit S."/>
            <person name="Geurts R."/>
        </authorList>
    </citation>
    <scope>NUCLEOTIDE SEQUENCE [LARGE SCALE GENOMIC DNA]</scope>
    <source>
        <strain evidence="3">cv. RG33-2</strain>
    </source>
</reference>
<dbReference type="STRING" id="63057.A0A2P5EQU4"/>
<gene>
    <name evidence="2" type="ORF">TorRG33x02_162780</name>
</gene>
<accession>A0A2P5EQU4</accession>
<feature type="transmembrane region" description="Helical" evidence="1">
    <location>
        <begin position="132"/>
        <end position="150"/>
    </location>
</feature>
<evidence type="ECO:0000256" key="1">
    <source>
        <dbReference type="SAM" id="Phobius"/>
    </source>
</evidence>
<dbReference type="EMBL" id="JXTC01000111">
    <property type="protein sequence ID" value="PON87899.1"/>
    <property type="molecule type" value="Genomic_DNA"/>
</dbReference>
<keyword evidence="3" id="KW-1185">Reference proteome</keyword>
<dbReference type="AlphaFoldDB" id="A0A2P5EQU4"/>
<feature type="transmembrane region" description="Helical" evidence="1">
    <location>
        <begin position="70"/>
        <end position="88"/>
    </location>
</feature>
<evidence type="ECO:0000313" key="2">
    <source>
        <dbReference type="EMBL" id="PON87899.1"/>
    </source>
</evidence>
<dbReference type="Proteomes" id="UP000237000">
    <property type="component" value="Unassembled WGS sequence"/>
</dbReference>
<dbReference type="Pfam" id="PF14223">
    <property type="entry name" value="Retrotran_gag_2"/>
    <property type="match status" value="1"/>
</dbReference>
<dbReference type="InParanoid" id="A0A2P5EQU4"/>
<protein>
    <submittedName>
        <fullName evidence="2">Uncharacterized protein</fullName>
    </submittedName>
</protein>